<keyword evidence="2" id="KW-1185">Reference proteome</keyword>
<sequence>MLNFIHDDLALYFLYTDNKSKLRAIVPPLEKREHRLQLIFVYDH</sequence>
<protein>
    <submittedName>
        <fullName evidence="1">Uncharacterized protein</fullName>
    </submittedName>
</protein>
<dbReference type="EMBL" id="HG934468">
    <property type="protein sequence ID" value="CDN30520.1"/>
    <property type="molecule type" value="Genomic_DNA"/>
</dbReference>
<dbReference type="STRING" id="1433126.BN938_0415"/>
<organism evidence="1 2">
    <name type="scientific">Mucinivorans hirudinis</name>
    <dbReference type="NCBI Taxonomy" id="1433126"/>
    <lineage>
        <taxon>Bacteria</taxon>
        <taxon>Pseudomonadati</taxon>
        <taxon>Bacteroidota</taxon>
        <taxon>Bacteroidia</taxon>
        <taxon>Bacteroidales</taxon>
        <taxon>Rikenellaceae</taxon>
        <taxon>Mucinivorans</taxon>
    </lineage>
</organism>
<evidence type="ECO:0000313" key="2">
    <source>
        <dbReference type="Proteomes" id="UP000027616"/>
    </source>
</evidence>
<dbReference type="HOGENOM" id="CLU_3218783_0_0_10"/>
<dbReference type="KEGG" id="rbc:BN938_0415"/>
<proteinExistence type="predicted"/>
<reference evidence="1 2" key="1">
    <citation type="journal article" date="2015" name="Genome Announc.">
        <title>Complete Genome Sequence of the Novel Leech Symbiont Mucinivorans hirudinis M3T.</title>
        <authorList>
            <person name="Nelson M.C."/>
            <person name="Bomar L."/>
            <person name="Graf J."/>
        </authorList>
    </citation>
    <scope>NUCLEOTIDE SEQUENCE [LARGE SCALE GENOMIC DNA]</scope>
    <source>
        <strain evidence="2">M3</strain>
    </source>
</reference>
<name>A0A060R6C7_9BACT</name>
<evidence type="ECO:0000313" key="1">
    <source>
        <dbReference type="EMBL" id="CDN30520.1"/>
    </source>
</evidence>
<gene>
    <name evidence="1" type="ORF">BN938_0415</name>
</gene>
<dbReference type="Proteomes" id="UP000027616">
    <property type="component" value="Chromosome I"/>
</dbReference>
<accession>A0A060R6C7</accession>
<dbReference type="AlphaFoldDB" id="A0A060R6C7"/>